<dbReference type="Proteomes" id="UP001209854">
    <property type="component" value="Unassembled WGS sequence"/>
</dbReference>
<keyword evidence="2" id="KW-1185">Reference proteome</keyword>
<protein>
    <recommendedName>
        <fullName evidence="3">Phage protein</fullName>
    </recommendedName>
</protein>
<evidence type="ECO:0000313" key="1">
    <source>
        <dbReference type="EMBL" id="MCW7555555.1"/>
    </source>
</evidence>
<accession>A0ABT3N1Q0</accession>
<gene>
    <name evidence="1" type="ORF">NX722_23610</name>
</gene>
<organism evidence="1 2">
    <name type="scientific">Endozoicomonas gorgoniicola</name>
    <dbReference type="NCBI Taxonomy" id="1234144"/>
    <lineage>
        <taxon>Bacteria</taxon>
        <taxon>Pseudomonadati</taxon>
        <taxon>Pseudomonadota</taxon>
        <taxon>Gammaproteobacteria</taxon>
        <taxon>Oceanospirillales</taxon>
        <taxon>Endozoicomonadaceae</taxon>
        <taxon>Endozoicomonas</taxon>
    </lineage>
</organism>
<comment type="caution">
    <text evidence="1">The sequence shown here is derived from an EMBL/GenBank/DDBJ whole genome shotgun (WGS) entry which is preliminary data.</text>
</comment>
<evidence type="ECO:0000313" key="2">
    <source>
        <dbReference type="Proteomes" id="UP001209854"/>
    </source>
</evidence>
<sequence>MSELFYRFNPFTTRFDTLKYQEADWATDDDFPGEEQLCMLITGYELPDGKWVSVHYYETKERAILAAQDEIKEHIKKLESFLLEEEDKNNGH</sequence>
<dbReference type="RefSeq" id="WP_262565305.1">
    <property type="nucleotide sequence ID" value="NZ_JAPFCC010000001.1"/>
</dbReference>
<name>A0ABT3N1Q0_9GAMM</name>
<reference evidence="1 2" key="1">
    <citation type="submission" date="2022-10" db="EMBL/GenBank/DDBJ databases">
        <title>High-quality genome sequences of two octocoral-associated bacteria, Endozoicomonas euniceicola EF212 and Endozoicomonas gorgoniicola PS125.</title>
        <authorList>
            <person name="Chiou Y.-J."/>
            <person name="Chen Y.-H."/>
        </authorList>
    </citation>
    <scope>NUCLEOTIDE SEQUENCE [LARGE SCALE GENOMIC DNA]</scope>
    <source>
        <strain evidence="1 2">PS125</strain>
    </source>
</reference>
<dbReference type="EMBL" id="JAPFCC010000001">
    <property type="protein sequence ID" value="MCW7555555.1"/>
    <property type="molecule type" value="Genomic_DNA"/>
</dbReference>
<evidence type="ECO:0008006" key="3">
    <source>
        <dbReference type="Google" id="ProtNLM"/>
    </source>
</evidence>
<proteinExistence type="predicted"/>